<feature type="region of interest" description="Disordered" evidence="1">
    <location>
        <begin position="245"/>
        <end position="267"/>
    </location>
</feature>
<dbReference type="Pfam" id="PF00188">
    <property type="entry name" value="CAP"/>
    <property type="match status" value="2"/>
</dbReference>
<accession>A0A368GBU0</accession>
<dbReference type="PROSITE" id="PS01010">
    <property type="entry name" value="CRISP_2"/>
    <property type="match status" value="1"/>
</dbReference>
<dbReference type="InterPro" id="IPR014044">
    <property type="entry name" value="CAP_dom"/>
</dbReference>
<organism evidence="3 4">
    <name type="scientific">Ancylostoma caninum</name>
    <name type="common">Dog hookworm</name>
    <dbReference type="NCBI Taxonomy" id="29170"/>
    <lineage>
        <taxon>Eukaryota</taxon>
        <taxon>Metazoa</taxon>
        <taxon>Ecdysozoa</taxon>
        <taxon>Nematoda</taxon>
        <taxon>Chromadorea</taxon>
        <taxon>Rhabditida</taxon>
        <taxon>Rhabditina</taxon>
        <taxon>Rhabditomorpha</taxon>
        <taxon>Strongyloidea</taxon>
        <taxon>Ancylostomatidae</taxon>
        <taxon>Ancylostomatinae</taxon>
        <taxon>Ancylostoma</taxon>
    </lineage>
</organism>
<dbReference type="STRING" id="29170.A0A368GBU0"/>
<dbReference type="Gene3D" id="3.40.33.10">
    <property type="entry name" value="CAP"/>
    <property type="match status" value="2"/>
</dbReference>
<sequence>MTDDLRSTFLDRHNSLRSSIANGHEPNKVGLAPPASNMQKMVYDCSVEASAIRSANTCSGQLSNPSTRPGLKENDNKITDMSLTKEEAAEKAMSKWWGQLSRNGVPSNMKFTDAVRHRQPPNTVTRFTKMAWHNNVRLGCAVKRCSGFFFVVCQYGPGGNVVGQNIYEIGAVCSNCPSGTTCDQHMGLCGTGGSASGAPLAPGGGATAAPVATTTKPANTCPSNAGVSESLRQTYLTKHNSLRSSLAKGNGEQRNGAKGPAPPASNMEKMKYDCSVEASALRHARTCDGQLSPASSRPGLKENIIKINDMSLDENGAANKAMDRWWAELPNSGVGQDMKFTDAIRHRTTNIVTHWSKMAWHNNNRLGCALQRCSGFYFAVCQYGPGWLGTITTDWGVHFNAAADSILLSASMDLVVMSSVSSSTMWLPYALPVQLAPSATQPRRFASDRVPNKQ</sequence>
<dbReference type="Proteomes" id="UP000252519">
    <property type="component" value="Unassembled WGS sequence"/>
</dbReference>
<dbReference type="SUPFAM" id="SSF55797">
    <property type="entry name" value="PR-1-like"/>
    <property type="match status" value="2"/>
</dbReference>
<dbReference type="InterPro" id="IPR035940">
    <property type="entry name" value="CAP_sf"/>
</dbReference>
<dbReference type="CDD" id="cd05380">
    <property type="entry name" value="CAP_euk"/>
    <property type="match status" value="2"/>
</dbReference>
<evidence type="ECO:0000313" key="4">
    <source>
        <dbReference type="Proteomes" id="UP000252519"/>
    </source>
</evidence>
<dbReference type="PANTHER" id="PTHR10334">
    <property type="entry name" value="CYSTEINE-RICH SECRETORY PROTEIN-RELATED"/>
    <property type="match status" value="1"/>
</dbReference>
<protein>
    <submittedName>
        <fullName evidence="3">SCP-like protein</fullName>
    </submittedName>
</protein>
<dbReference type="InterPro" id="IPR018244">
    <property type="entry name" value="Allrgn_V5/Tpx1_CS"/>
</dbReference>
<comment type="caution">
    <text evidence="3">The sequence shown here is derived from an EMBL/GenBank/DDBJ whole genome shotgun (WGS) entry which is preliminary data.</text>
</comment>
<dbReference type="InterPro" id="IPR001283">
    <property type="entry name" value="CRISP-related"/>
</dbReference>
<proteinExistence type="predicted"/>
<gene>
    <name evidence="3" type="ORF">ANCCAN_12192</name>
</gene>
<name>A0A368GBU0_ANCCA</name>
<dbReference type="GO" id="GO:0005576">
    <property type="term" value="C:extracellular region"/>
    <property type="evidence" value="ECO:0007669"/>
    <property type="project" value="InterPro"/>
</dbReference>
<keyword evidence="4" id="KW-1185">Reference proteome</keyword>
<dbReference type="SMART" id="SM00198">
    <property type="entry name" value="SCP"/>
    <property type="match status" value="2"/>
</dbReference>
<reference evidence="3 4" key="1">
    <citation type="submission" date="2014-10" db="EMBL/GenBank/DDBJ databases">
        <title>Draft genome of the hookworm Ancylostoma caninum.</title>
        <authorList>
            <person name="Mitreva M."/>
        </authorList>
    </citation>
    <scope>NUCLEOTIDE SEQUENCE [LARGE SCALE GENOMIC DNA]</scope>
    <source>
        <strain evidence="3 4">Baltimore</strain>
    </source>
</reference>
<feature type="domain" description="SCP" evidence="2">
    <location>
        <begin position="4"/>
        <end position="163"/>
    </location>
</feature>
<evidence type="ECO:0000259" key="2">
    <source>
        <dbReference type="SMART" id="SM00198"/>
    </source>
</evidence>
<evidence type="ECO:0000256" key="1">
    <source>
        <dbReference type="SAM" id="MobiDB-lite"/>
    </source>
</evidence>
<dbReference type="PRINTS" id="PR00837">
    <property type="entry name" value="V5TPXLIKE"/>
</dbReference>
<dbReference type="OrthoDB" id="5874910at2759"/>
<evidence type="ECO:0000313" key="3">
    <source>
        <dbReference type="EMBL" id="RCN41864.1"/>
    </source>
</evidence>
<feature type="domain" description="SCP" evidence="2">
    <location>
        <begin position="230"/>
        <end position="389"/>
    </location>
</feature>
<dbReference type="AlphaFoldDB" id="A0A368GBU0"/>
<dbReference type="EMBL" id="JOJR01000219">
    <property type="protein sequence ID" value="RCN41864.1"/>
    <property type="molecule type" value="Genomic_DNA"/>
</dbReference>